<dbReference type="AlphaFoldDB" id="A0A4Q9DX04"/>
<dbReference type="InterPro" id="IPR019646">
    <property type="entry name" value="Aminoglyc_AdlTrfase"/>
</dbReference>
<dbReference type="Gene3D" id="3.30.460.40">
    <property type="match status" value="1"/>
</dbReference>
<reference evidence="1 2" key="1">
    <citation type="submission" date="2019-02" db="EMBL/GenBank/DDBJ databases">
        <title>Paenibacillus sp. nov., isolated from surface-sterilized tissue of Thalictrum simplex L.</title>
        <authorList>
            <person name="Tuo L."/>
        </authorList>
    </citation>
    <scope>NUCLEOTIDE SEQUENCE [LARGE SCALE GENOMIC DNA]</scope>
    <source>
        <strain evidence="1 2">N2SHLJ1</strain>
    </source>
</reference>
<dbReference type="InterPro" id="IPR043519">
    <property type="entry name" value="NT_sf"/>
</dbReference>
<sequence length="196" mass="21842">MTIPLHIHDAIIDITLRLKNVPANWLIGGSCGLLLQGVETGKAPRDLDMYADTEDASAIAAALAYTAEDKPQYSETEIYRSILSHYKYDDIVLELVGGFQIISSGSIYTVETGFLRSRLPVTVQLGDVSVPLMPLSHELIFNLLRGREDRYTAIAGAMRADMEQHREALQTLVKRNKLSPQLTLRIKELLGNGDWF</sequence>
<gene>
    <name evidence="1" type="ORF">EYB31_09155</name>
</gene>
<dbReference type="Pfam" id="PF10706">
    <property type="entry name" value="Aminoglyc_resit"/>
    <property type="match status" value="1"/>
</dbReference>
<comment type="caution">
    <text evidence="1">The sequence shown here is derived from an EMBL/GenBank/DDBJ whole genome shotgun (WGS) entry which is preliminary data.</text>
</comment>
<dbReference type="OrthoDB" id="2678373at2"/>
<keyword evidence="2" id="KW-1185">Reference proteome</keyword>
<dbReference type="RefSeq" id="WP_131013006.1">
    <property type="nucleotide sequence ID" value="NZ_SIRE01000006.1"/>
</dbReference>
<dbReference type="Proteomes" id="UP000293142">
    <property type="component" value="Unassembled WGS sequence"/>
</dbReference>
<protein>
    <recommendedName>
        <fullName evidence="3">Nucleotidyl transferase AbiEii/AbiGii toxin family protein</fullName>
    </recommendedName>
</protein>
<proteinExistence type="predicted"/>
<organism evidence="1 2">
    <name type="scientific">Paenibacillus thalictri</name>
    <dbReference type="NCBI Taxonomy" id="2527873"/>
    <lineage>
        <taxon>Bacteria</taxon>
        <taxon>Bacillati</taxon>
        <taxon>Bacillota</taxon>
        <taxon>Bacilli</taxon>
        <taxon>Bacillales</taxon>
        <taxon>Paenibacillaceae</taxon>
        <taxon>Paenibacillus</taxon>
    </lineage>
</organism>
<accession>A0A4Q9DX04</accession>
<evidence type="ECO:0008006" key="3">
    <source>
        <dbReference type="Google" id="ProtNLM"/>
    </source>
</evidence>
<evidence type="ECO:0000313" key="1">
    <source>
        <dbReference type="EMBL" id="TBL79761.1"/>
    </source>
</evidence>
<dbReference type="EMBL" id="SIRE01000006">
    <property type="protein sequence ID" value="TBL79761.1"/>
    <property type="molecule type" value="Genomic_DNA"/>
</dbReference>
<name>A0A4Q9DX04_9BACL</name>
<dbReference type="SUPFAM" id="SSF81301">
    <property type="entry name" value="Nucleotidyltransferase"/>
    <property type="match status" value="1"/>
</dbReference>
<evidence type="ECO:0000313" key="2">
    <source>
        <dbReference type="Proteomes" id="UP000293142"/>
    </source>
</evidence>